<feature type="compositionally biased region" description="Low complexity" evidence="1">
    <location>
        <begin position="60"/>
        <end position="93"/>
    </location>
</feature>
<sequence>MMEVCYNNNNEWVRNPAQRKPKRDFRFQVIEVNSTPKWFVWPSRKGSVDLDENCNGNNKTQTSLTPSSTPSQAFATPSSTQSSAYSTSSNTSTHQANHNGYGSVRRSLVRRRNGDVEPTSLSVPPRCAACHCQILTPDRPRLESPVRKLSIKKDKAKTEPLSTSMPTFQILSIEKKWESFDAEDDDDEGLDEGVSGLQIDSKETRRWTTQ</sequence>
<dbReference type="AlphaFoldDB" id="A0AAF3EWF7"/>
<feature type="region of interest" description="Disordered" evidence="1">
    <location>
        <begin position="181"/>
        <end position="210"/>
    </location>
</feature>
<evidence type="ECO:0000256" key="1">
    <source>
        <dbReference type="SAM" id="MobiDB-lite"/>
    </source>
</evidence>
<feature type="region of interest" description="Disordered" evidence="1">
    <location>
        <begin position="49"/>
        <end position="108"/>
    </location>
</feature>
<feature type="compositionally biased region" description="Acidic residues" evidence="1">
    <location>
        <begin position="181"/>
        <end position="191"/>
    </location>
</feature>
<reference evidence="3" key="1">
    <citation type="submission" date="2024-02" db="UniProtKB">
        <authorList>
            <consortium name="WormBaseParasite"/>
        </authorList>
    </citation>
    <scope>IDENTIFICATION</scope>
</reference>
<proteinExistence type="predicted"/>
<organism evidence="2 3">
    <name type="scientific">Mesorhabditis belari</name>
    <dbReference type="NCBI Taxonomy" id="2138241"/>
    <lineage>
        <taxon>Eukaryota</taxon>
        <taxon>Metazoa</taxon>
        <taxon>Ecdysozoa</taxon>
        <taxon>Nematoda</taxon>
        <taxon>Chromadorea</taxon>
        <taxon>Rhabditida</taxon>
        <taxon>Rhabditina</taxon>
        <taxon>Rhabditomorpha</taxon>
        <taxon>Rhabditoidea</taxon>
        <taxon>Rhabditidae</taxon>
        <taxon>Mesorhabditinae</taxon>
        <taxon>Mesorhabditis</taxon>
    </lineage>
</organism>
<name>A0AAF3EWF7_9BILA</name>
<keyword evidence="2" id="KW-1185">Reference proteome</keyword>
<accession>A0AAF3EWF7</accession>
<feature type="compositionally biased region" description="Basic and acidic residues" evidence="1">
    <location>
        <begin position="200"/>
        <end position="210"/>
    </location>
</feature>
<protein>
    <submittedName>
        <fullName evidence="3">Uncharacterized protein</fullName>
    </submittedName>
</protein>
<dbReference type="Proteomes" id="UP000887575">
    <property type="component" value="Unassembled WGS sequence"/>
</dbReference>
<evidence type="ECO:0000313" key="2">
    <source>
        <dbReference type="Proteomes" id="UP000887575"/>
    </source>
</evidence>
<evidence type="ECO:0000313" key="3">
    <source>
        <dbReference type="WBParaSite" id="MBELARI_LOCUS18545"/>
    </source>
</evidence>
<dbReference type="WBParaSite" id="MBELARI_LOCUS18545">
    <property type="protein sequence ID" value="MBELARI_LOCUS18545"/>
    <property type="gene ID" value="MBELARI_LOCUS18545"/>
</dbReference>